<reference evidence="1" key="1">
    <citation type="submission" date="2018-01" db="EMBL/GenBank/DDBJ databases">
        <title>An insight into the sialome of Amazonian anophelines.</title>
        <authorList>
            <person name="Ribeiro J.M."/>
            <person name="Scarpassa V."/>
            <person name="Calvo E."/>
        </authorList>
    </citation>
    <scope>NUCLEOTIDE SEQUENCE</scope>
</reference>
<protein>
    <submittedName>
        <fullName evidence="1">Putative secreted protein</fullName>
    </submittedName>
</protein>
<proteinExistence type="predicted"/>
<accession>A0A2M4CKS4</accession>
<sequence length="84" mass="9705">MFIFSFISLIMFHTFARSLALRVPYTLLLSYLYAYLRSILRVASLHLAPPLTYMYETIIAVQYSTIKLADASLQINAFSFRCIV</sequence>
<name>A0A2M4CKS4_ANODA</name>
<dbReference type="EMBL" id="GGFL01001758">
    <property type="protein sequence ID" value="MBW65936.1"/>
    <property type="molecule type" value="Transcribed_RNA"/>
</dbReference>
<dbReference type="AlphaFoldDB" id="A0A2M4CKS4"/>
<organism evidence="1">
    <name type="scientific">Anopheles darlingi</name>
    <name type="common">Mosquito</name>
    <dbReference type="NCBI Taxonomy" id="43151"/>
    <lineage>
        <taxon>Eukaryota</taxon>
        <taxon>Metazoa</taxon>
        <taxon>Ecdysozoa</taxon>
        <taxon>Arthropoda</taxon>
        <taxon>Hexapoda</taxon>
        <taxon>Insecta</taxon>
        <taxon>Pterygota</taxon>
        <taxon>Neoptera</taxon>
        <taxon>Endopterygota</taxon>
        <taxon>Diptera</taxon>
        <taxon>Nematocera</taxon>
        <taxon>Culicoidea</taxon>
        <taxon>Culicidae</taxon>
        <taxon>Anophelinae</taxon>
        <taxon>Anopheles</taxon>
    </lineage>
</organism>
<evidence type="ECO:0000313" key="1">
    <source>
        <dbReference type="EMBL" id="MBW65936.1"/>
    </source>
</evidence>